<protein>
    <submittedName>
        <fullName evidence="2">Uncharacterized protein</fullName>
    </submittedName>
</protein>
<accession>A0A2N5W4N8</accession>
<evidence type="ECO:0000256" key="1">
    <source>
        <dbReference type="SAM" id="MobiDB-lite"/>
    </source>
</evidence>
<reference evidence="2 3" key="1">
    <citation type="submission" date="2017-11" db="EMBL/GenBank/DDBJ databases">
        <title>De novo assembly and phasing of dikaryotic genomes from two isolates of Puccinia coronata f. sp. avenae, the causal agent of oat crown rust.</title>
        <authorList>
            <person name="Miller M.E."/>
            <person name="Zhang Y."/>
            <person name="Omidvar V."/>
            <person name="Sperschneider J."/>
            <person name="Schwessinger B."/>
            <person name="Raley C."/>
            <person name="Palmer J.M."/>
            <person name="Garnica D."/>
            <person name="Upadhyaya N."/>
            <person name="Rathjen J."/>
            <person name="Taylor J.M."/>
            <person name="Park R.F."/>
            <person name="Dodds P.N."/>
            <person name="Hirsch C.D."/>
            <person name="Kianian S.F."/>
            <person name="Figueroa M."/>
        </authorList>
    </citation>
    <scope>NUCLEOTIDE SEQUENCE [LARGE SCALE GENOMIC DNA]</scope>
    <source>
        <strain evidence="2">12NC29</strain>
    </source>
</reference>
<feature type="region of interest" description="Disordered" evidence="1">
    <location>
        <begin position="1"/>
        <end position="29"/>
    </location>
</feature>
<evidence type="ECO:0000313" key="2">
    <source>
        <dbReference type="EMBL" id="PLW57170.1"/>
    </source>
</evidence>
<dbReference type="Proteomes" id="UP000235388">
    <property type="component" value="Unassembled WGS sequence"/>
</dbReference>
<dbReference type="EMBL" id="PGCJ01000013">
    <property type="protein sequence ID" value="PLW57170.1"/>
    <property type="molecule type" value="Genomic_DNA"/>
</dbReference>
<keyword evidence="3" id="KW-1185">Reference proteome</keyword>
<organism evidence="2 3">
    <name type="scientific">Puccinia coronata f. sp. avenae</name>
    <dbReference type="NCBI Taxonomy" id="200324"/>
    <lineage>
        <taxon>Eukaryota</taxon>
        <taxon>Fungi</taxon>
        <taxon>Dikarya</taxon>
        <taxon>Basidiomycota</taxon>
        <taxon>Pucciniomycotina</taxon>
        <taxon>Pucciniomycetes</taxon>
        <taxon>Pucciniales</taxon>
        <taxon>Pucciniaceae</taxon>
        <taxon>Puccinia</taxon>
    </lineage>
</organism>
<gene>
    <name evidence="2" type="ORF">PCANC_03102</name>
</gene>
<proteinExistence type="predicted"/>
<sequence>MSIIANSSVDSSKETRATQPTSHESQQQYQPPVYIQGYWMLGCKPNEASQSFLGTACGRL</sequence>
<dbReference type="AlphaFoldDB" id="A0A2N5W4N8"/>
<comment type="caution">
    <text evidence="2">The sequence shown here is derived from an EMBL/GenBank/DDBJ whole genome shotgun (WGS) entry which is preliminary data.</text>
</comment>
<feature type="compositionally biased region" description="Polar residues" evidence="1">
    <location>
        <begin position="1"/>
        <end position="10"/>
    </location>
</feature>
<name>A0A2N5W4N8_9BASI</name>
<feature type="compositionally biased region" description="Polar residues" evidence="1">
    <location>
        <begin position="17"/>
        <end position="29"/>
    </location>
</feature>
<evidence type="ECO:0000313" key="3">
    <source>
        <dbReference type="Proteomes" id="UP000235388"/>
    </source>
</evidence>